<name>A0AAV3PHX7_LITER</name>
<dbReference type="AlphaFoldDB" id="A0AAV3PHX7"/>
<evidence type="ECO:0000313" key="2">
    <source>
        <dbReference type="EMBL" id="GAA0150512.1"/>
    </source>
</evidence>
<proteinExistence type="predicted"/>
<protein>
    <recommendedName>
        <fullName evidence="1">Reverse transcriptase domain-containing protein</fullName>
    </recommendedName>
</protein>
<sequence length="146" mass="16305">MSHYKSPGPDGFPAEFYQNNWDSIRKDVTLATLDFLNGGYILKGIDNTFITLIPKVDSPSSIGDDKPTSLFNVIYIIASKVSVNRLKPHMNTLVSPFQNGFVHGRGAQDNIIMVQEITHTIRISKYKKSGIAASKIDMSKAFDRIR</sequence>
<dbReference type="InterPro" id="IPR000477">
    <property type="entry name" value="RT_dom"/>
</dbReference>
<comment type="caution">
    <text evidence="2">The sequence shown here is derived from an EMBL/GenBank/DDBJ whole genome shotgun (WGS) entry which is preliminary data.</text>
</comment>
<organism evidence="2 3">
    <name type="scientific">Lithospermum erythrorhizon</name>
    <name type="common">Purple gromwell</name>
    <name type="synonym">Lithospermum officinale var. erythrorhizon</name>
    <dbReference type="NCBI Taxonomy" id="34254"/>
    <lineage>
        <taxon>Eukaryota</taxon>
        <taxon>Viridiplantae</taxon>
        <taxon>Streptophyta</taxon>
        <taxon>Embryophyta</taxon>
        <taxon>Tracheophyta</taxon>
        <taxon>Spermatophyta</taxon>
        <taxon>Magnoliopsida</taxon>
        <taxon>eudicotyledons</taxon>
        <taxon>Gunneridae</taxon>
        <taxon>Pentapetalae</taxon>
        <taxon>asterids</taxon>
        <taxon>lamiids</taxon>
        <taxon>Boraginales</taxon>
        <taxon>Boraginaceae</taxon>
        <taxon>Boraginoideae</taxon>
        <taxon>Lithospermeae</taxon>
        <taxon>Lithospermum</taxon>
    </lineage>
</organism>
<dbReference type="PANTHER" id="PTHR31635">
    <property type="entry name" value="REVERSE TRANSCRIPTASE DOMAIN-CONTAINING PROTEIN-RELATED"/>
    <property type="match status" value="1"/>
</dbReference>
<dbReference type="EMBL" id="BAABME010001606">
    <property type="protein sequence ID" value="GAA0150512.1"/>
    <property type="molecule type" value="Genomic_DNA"/>
</dbReference>
<evidence type="ECO:0000259" key="1">
    <source>
        <dbReference type="Pfam" id="PF00078"/>
    </source>
</evidence>
<reference evidence="2 3" key="1">
    <citation type="submission" date="2024-01" db="EMBL/GenBank/DDBJ databases">
        <title>The complete chloroplast genome sequence of Lithospermum erythrorhizon: insights into the phylogenetic relationship among Boraginaceae species and the maternal lineages of purple gromwells.</title>
        <authorList>
            <person name="Okada T."/>
            <person name="Watanabe K."/>
        </authorList>
    </citation>
    <scope>NUCLEOTIDE SEQUENCE [LARGE SCALE GENOMIC DNA]</scope>
</reference>
<dbReference type="PANTHER" id="PTHR31635:SF196">
    <property type="entry name" value="REVERSE TRANSCRIPTASE DOMAIN-CONTAINING PROTEIN-RELATED"/>
    <property type="match status" value="1"/>
</dbReference>
<feature type="domain" description="Reverse transcriptase" evidence="1">
    <location>
        <begin position="53"/>
        <end position="146"/>
    </location>
</feature>
<accession>A0AAV3PHX7</accession>
<evidence type="ECO:0000313" key="3">
    <source>
        <dbReference type="Proteomes" id="UP001454036"/>
    </source>
</evidence>
<dbReference type="Pfam" id="PF00078">
    <property type="entry name" value="RVT_1"/>
    <property type="match status" value="1"/>
</dbReference>
<keyword evidence="3" id="KW-1185">Reference proteome</keyword>
<dbReference type="Proteomes" id="UP001454036">
    <property type="component" value="Unassembled WGS sequence"/>
</dbReference>
<gene>
    <name evidence="2" type="ORF">LIER_09439</name>
</gene>